<dbReference type="InterPro" id="IPR035979">
    <property type="entry name" value="RBD_domain_sf"/>
</dbReference>
<evidence type="ECO:0000259" key="3">
    <source>
        <dbReference type="PROSITE" id="PS50102"/>
    </source>
</evidence>
<dbReference type="SMART" id="SM01173">
    <property type="entry name" value="DUF4187"/>
    <property type="match status" value="1"/>
</dbReference>
<dbReference type="SMART" id="SM00360">
    <property type="entry name" value="RRM"/>
    <property type="match status" value="2"/>
</dbReference>
<feature type="region of interest" description="Disordered" evidence="2">
    <location>
        <begin position="103"/>
        <end position="217"/>
    </location>
</feature>
<feature type="domain" description="G-patch" evidence="4">
    <location>
        <begin position="344"/>
        <end position="414"/>
    </location>
</feature>
<dbReference type="Proteomes" id="UP000077266">
    <property type="component" value="Unassembled WGS sequence"/>
</dbReference>
<dbReference type="Gene3D" id="3.30.70.330">
    <property type="match status" value="2"/>
</dbReference>
<reference evidence="5 6" key="1">
    <citation type="journal article" date="2016" name="Mol. Biol. Evol.">
        <title>Comparative Genomics of Early-Diverging Mushroom-Forming Fungi Provides Insights into the Origins of Lignocellulose Decay Capabilities.</title>
        <authorList>
            <person name="Nagy L.G."/>
            <person name="Riley R."/>
            <person name="Tritt A."/>
            <person name="Adam C."/>
            <person name="Daum C."/>
            <person name="Floudas D."/>
            <person name="Sun H."/>
            <person name="Yadav J.S."/>
            <person name="Pangilinan J."/>
            <person name="Larsson K.H."/>
            <person name="Matsuura K."/>
            <person name="Barry K."/>
            <person name="Labutti K."/>
            <person name="Kuo R."/>
            <person name="Ohm R.A."/>
            <person name="Bhattacharya S.S."/>
            <person name="Shirouzu T."/>
            <person name="Yoshinaga Y."/>
            <person name="Martin F.M."/>
            <person name="Grigoriev I.V."/>
            <person name="Hibbett D.S."/>
        </authorList>
    </citation>
    <scope>NUCLEOTIDE SEQUENCE [LARGE SCALE GENOMIC DNA]</scope>
    <source>
        <strain evidence="5 6">HHB12029</strain>
    </source>
</reference>
<dbReference type="InterPro" id="IPR039249">
    <property type="entry name" value="GPATCH11"/>
</dbReference>
<dbReference type="GO" id="GO:0000776">
    <property type="term" value="C:kinetochore"/>
    <property type="evidence" value="ECO:0007669"/>
    <property type="project" value="TreeGrafter"/>
</dbReference>
<dbReference type="Pfam" id="PF00076">
    <property type="entry name" value="RRM_1"/>
    <property type="match status" value="2"/>
</dbReference>
<feature type="region of interest" description="Disordered" evidence="2">
    <location>
        <begin position="302"/>
        <end position="345"/>
    </location>
</feature>
<dbReference type="InterPro" id="IPR025239">
    <property type="entry name" value="DUF4187"/>
</dbReference>
<proteinExistence type="predicted"/>
<evidence type="ECO:0000256" key="1">
    <source>
        <dbReference type="PROSITE-ProRule" id="PRU00176"/>
    </source>
</evidence>
<feature type="compositionally biased region" description="Low complexity" evidence="2">
    <location>
        <begin position="168"/>
        <end position="188"/>
    </location>
</feature>
<dbReference type="AlphaFoldDB" id="A0A165QNX4"/>
<dbReference type="InterPro" id="IPR000467">
    <property type="entry name" value="G_patch_dom"/>
</dbReference>
<dbReference type="PROSITE" id="PS50102">
    <property type="entry name" value="RRM"/>
    <property type="match status" value="2"/>
</dbReference>
<feature type="region of interest" description="Disordered" evidence="2">
    <location>
        <begin position="359"/>
        <end position="424"/>
    </location>
</feature>
<feature type="domain" description="RRM" evidence="3">
    <location>
        <begin position="218"/>
        <end position="299"/>
    </location>
</feature>
<dbReference type="InterPro" id="IPR012677">
    <property type="entry name" value="Nucleotide-bd_a/b_plait_sf"/>
</dbReference>
<feature type="region of interest" description="Disordered" evidence="2">
    <location>
        <begin position="500"/>
        <end position="520"/>
    </location>
</feature>
<dbReference type="EMBL" id="KV425882">
    <property type="protein sequence ID" value="KZW03869.1"/>
    <property type="molecule type" value="Genomic_DNA"/>
</dbReference>
<evidence type="ECO:0000313" key="6">
    <source>
        <dbReference type="Proteomes" id="UP000077266"/>
    </source>
</evidence>
<feature type="compositionally biased region" description="Basic and acidic residues" evidence="2">
    <location>
        <begin position="138"/>
        <end position="151"/>
    </location>
</feature>
<dbReference type="PANTHER" id="PTHR21032:SF0">
    <property type="entry name" value="G PATCH DOMAIN-CONTAINING PROTEIN 11"/>
    <property type="match status" value="1"/>
</dbReference>
<feature type="compositionally biased region" description="Basic residues" evidence="2">
    <location>
        <begin position="152"/>
        <end position="166"/>
    </location>
</feature>
<dbReference type="InterPro" id="IPR000504">
    <property type="entry name" value="RRM_dom"/>
</dbReference>
<dbReference type="InParanoid" id="A0A165QNX4"/>
<feature type="compositionally biased region" description="Basic residues" evidence="2">
    <location>
        <begin position="193"/>
        <end position="203"/>
    </location>
</feature>
<feature type="compositionally biased region" description="Basic and acidic residues" evidence="2">
    <location>
        <begin position="302"/>
        <end position="314"/>
    </location>
</feature>
<accession>A0A165QNX4</accession>
<organism evidence="5 6">
    <name type="scientific">Exidia glandulosa HHB12029</name>
    <dbReference type="NCBI Taxonomy" id="1314781"/>
    <lineage>
        <taxon>Eukaryota</taxon>
        <taxon>Fungi</taxon>
        <taxon>Dikarya</taxon>
        <taxon>Basidiomycota</taxon>
        <taxon>Agaricomycotina</taxon>
        <taxon>Agaricomycetes</taxon>
        <taxon>Auriculariales</taxon>
        <taxon>Exidiaceae</taxon>
        <taxon>Exidia</taxon>
    </lineage>
</organism>
<feature type="compositionally biased region" description="Basic and acidic residues" evidence="2">
    <location>
        <begin position="387"/>
        <end position="396"/>
    </location>
</feature>
<dbReference type="Pfam" id="PF13821">
    <property type="entry name" value="DUF4187"/>
    <property type="match status" value="1"/>
</dbReference>
<feature type="region of interest" description="Disordered" evidence="2">
    <location>
        <begin position="540"/>
        <end position="564"/>
    </location>
</feature>
<feature type="compositionally biased region" description="Basic residues" evidence="2">
    <location>
        <begin position="112"/>
        <end position="121"/>
    </location>
</feature>
<evidence type="ECO:0000259" key="4">
    <source>
        <dbReference type="PROSITE" id="PS50174"/>
    </source>
</evidence>
<dbReference type="SUPFAM" id="SSF54928">
    <property type="entry name" value="RNA-binding domain, RBD"/>
    <property type="match status" value="2"/>
</dbReference>
<evidence type="ECO:0000313" key="5">
    <source>
        <dbReference type="EMBL" id="KZW03869.1"/>
    </source>
</evidence>
<keyword evidence="6" id="KW-1185">Reference proteome</keyword>
<gene>
    <name evidence="5" type="ORF">EXIGLDRAFT_599347</name>
</gene>
<sequence>MSEAPAAPAPVAQNAVEETPGHKVFAGNLAYSTTDEGLKAFFAPVQSGILSAQVILRGTRSAGYGFVAFATAEAAENAVALLNKKELDGREVIVEVAKPAEIKDKERSERRASKKAGRRGNKAPTGEVTEAEANGEAAKADAPKPEGDAAKPKKKKAPVRRKKKAKTPADGAAAPEAAAATDGTTPAAEPKKKAPKAPRKPKVTRPAGVAPEGEPSKNMLFVANLGFTIDDAGLEKLFTDAGITVSSARVVRRRWGQPRKSKGYGFVDVGSEEEQKKAIDALQGKEVAGRELAVKIAVNASEAEKAEEAAAEARNRKRSRRELEEEARQEGLSTSLFARAQEHGDNKAMSMMMKMGFKIGQSLGRADDDDDNDDQAAPQAPTPGEVEDTRTQHRVDPLPVQMWQGRKGVGLGKRAASPGAGERLAKVARVADDGEREDFRVRARSDWEDRRAEGRLASARRTCLTLDEKAGKDFNVIWLDPRAPASFPAGLLDALETDGVNLPELPDADDNDNRPDVEETGIPTAALAMRLRREMRAYKLSSGEDPDDTALDSEATAPQPLTFSPETISDATKFLMMSPVERLAATLAYLRQEYLYCFWCGAQYEDAEDLQRHCPGEDEDSHD</sequence>
<name>A0A165QNX4_EXIGL</name>
<dbReference type="PROSITE" id="PS50174">
    <property type="entry name" value="G_PATCH"/>
    <property type="match status" value="1"/>
</dbReference>
<dbReference type="GO" id="GO:0003723">
    <property type="term" value="F:RNA binding"/>
    <property type="evidence" value="ECO:0007669"/>
    <property type="project" value="UniProtKB-UniRule"/>
</dbReference>
<dbReference type="PANTHER" id="PTHR21032">
    <property type="entry name" value="G PATCH DOMAIN-CONTAINING PROTEIN 11"/>
    <property type="match status" value="1"/>
</dbReference>
<protein>
    <submittedName>
        <fullName evidence="5">RNA-binding domain-containing protein</fullName>
    </submittedName>
</protein>
<keyword evidence="1" id="KW-0694">RNA-binding</keyword>
<evidence type="ECO:0000256" key="2">
    <source>
        <dbReference type="SAM" id="MobiDB-lite"/>
    </source>
</evidence>
<feature type="domain" description="RRM" evidence="3">
    <location>
        <begin position="22"/>
        <end position="99"/>
    </location>
</feature>
<dbReference type="OrthoDB" id="786951at2759"/>
<dbReference type="STRING" id="1314781.A0A165QNX4"/>